<dbReference type="OrthoDB" id="9816309at2"/>
<dbReference type="SMART" id="SM00138">
    <property type="entry name" value="MeTrc"/>
    <property type="match status" value="1"/>
</dbReference>
<keyword evidence="3 6" id="KW-0489">Methyltransferase</keyword>
<dbReference type="InterPro" id="IPR022641">
    <property type="entry name" value="CheR_N"/>
</dbReference>
<evidence type="ECO:0000256" key="4">
    <source>
        <dbReference type="ARBA" id="ARBA00022679"/>
    </source>
</evidence>
<dbReference type="AlphaFoldDB" id="E8M6H2"/>
<name>E8M6H2_PHOS4</name>
<dbReference type="InterPro" id="IPR036804">
    <property type="entry name" value="CheR_N_sf"/>
</dbReference>
<dbReference type="InterPro" id="IPR050903">
    <property type="entry name" value="Bact_Chemotaxis_MeTrfase"/>
</dbReference>
<dbReference type="GeneID" id="95569195"/>
<dbReference type="Pfam" id="PF03705">
    <property type="entry name" value="CheR_N"/>
    <property type="match status" value="1"/>
</dbReference>
<evidence type="ECO:0000256" key="3">
    <source>
        <dbReference type="ARBA" id="ARBA00022603"/>
    </source>
</evidence>
<reference evidence="9 10" key="1">
    <citation type="journal article" date="2012" name="Int. J. Syst. Evol. Microbiol.">
        <title>Vibrio caribbeanicus sp. nov., isolated from the marine sponge Scleritoderma cyanea.</title>
        <authorList>
            <person name="Hoffmann M."/>
            <person name="Monday S.R."/>
            <person name="Allard M.W."/>
            <person name="Strain E.A."/>
            <person name="Whittaker P."/>
            <person name="Naum M."/>
            <person name="McCarthy P.J."/>
            <person name="Lopez J.V."/>
            <person name="Fischer M."/>
            <person name="Brown E.W."/>
        </authorList>
    </citation>
    <scope>NUCLEOTIDE SEQUENCE [LARGE SCALE GENOMIC DNA]</scope>
    <source>
        <strain evidence="10">DSMZ 21326</strain>
    </source>
</reference>
<dbReference type="PANTHER" id="PTHR24422:SF19">
    <property type="entry name" value="CHEMOTAXIS PROTEIN METHYLTRANSFERASE"/>
    <property type="match status" value="1"/>
</dbReference>
<evidence type="ECO:0000259" key="8">
    <source>
        <dbReference type="PROSITE" id="PS50123"/>
    </source>
</evidence>
<keyword evidence="5 6" id="KW-0949">S-adenosyl-L-methionine</keyword>
<feature type="domain" description="CheR-type methyltransferase" evidence="8">
    <location>
        <begin position="1"/>
        <end position="266"/>
    </location>
</feature>
<dbReference type="InterPro" id="IPR022642">
    <property type="entry name" value="CheR_C"/>
</dbReference>
<accession>E8M6H2</accession>
<feature type="binding site" evidence="7">
    <location>
        <begin position="211"/>
        <end position="212"/>
    </location>
    <ligand>
        <name>S-adenosyl-L-methionine</name>
        <dbReference type="ChEBI" id="CHEBI:59789"/>
    </ligand>
</feature>
<comment type="catalytic activity">
    <reaction evidence="1 6">
        <text>L-glutamyl-[protein] + S-adenosyl-L-methionine = [protein]-L-glutamate 5-O-methyl ester + S-adenosyl-L-homocysteine</text>
        <dbReference type="Rhea" id="RHEA:24452"/>
        <dbReference type="Rhea" id="RHEA-COMP:10208"/>
        <dbReference type="Rhea" id="RHEA-COMP:10311"/>
        <dbReference type="ChEBI" id="CHEBI:29973"/>
        <dbReference type="ChEBI" id="CHEBI:57856"/>
        <dbReference type="ChEBI" id="CHEBI:59789"/>
        <dbReference type="ChEBI" id="CHEBI:82795"/>
        <dbReference type="EC" id="2.1.1.80"/>
    </reaction>
</comment>
<protein>
    <recommendedName>
        <fullName evidence="6">Chemotaxis protein methyltransferase</fullName>
        <ecNumber evidence="6">2.1.1.80</ecNumber>
    </recommendedName>
</protein>
<feature type="binding site" evidence="7">
    <location>
        <position position="77"/>
    </location>
    <ligand>
        <name>S-adenosyl-L-methionine</name>
        <dbReference type="ChEBI" id="CHEBI:59789"/>
    </ligand>
</feature>
<dbReference type="PANTHER" id="PTHR24422">
    <property type="entry name" value="CHEMOTAXIS PROTEIN METHYLTRANSFERASE"/>
    <property type="match status" value="1"/>
</dbReference>
<sequence>MQPSMTRTQFGQIQNLLESYTGIRLGEHKRIMVENRLSARLKAKKCPSYDDYLLLLSSGENSEEFGWFIDKLTTHETSFFREPHQFESLKQILRRRKSITPIRVWSAACATGEEAYSLAMLLTDELGTASWSLVGSDVSQASLNKARECRYQISLVERIPANYRKAYCLKGVGDYDGYFTVSHDVRRFCQFTQTNLLSASFEQEFEVIFLRNVLIYFDVAKQQQILTNVINQLVVGGYLFLGHSENVLKGHPQMEIIENCIYRRVA</sequence>
<proteinExistence type="predicted"/>
<dbReference type="InterPro" id="IPR000780">
    <property type="entry name" value="CheR_MeTrfase"/>
</dbReference>
<comment type="function">
    <text evidence="2 6">Methylation of the membrane-bound methyl-accepting chemotaxis proteins (MCP) to form gamma-glutamyl methyl ester residues in MCP.</text>
</comment>
<dbReference type="SUPFAM" id="SSF53335">
    <property type="entry name" value="S-adenosyl-L-methionine-dependent methyltransferases"/>
    <property type="match status" value="1"/>
</dbReference>
<feature type="binding site" evidence="7">
    <location>
        <begin position="195"/>
        <end position="196"/>
    </location>
    <ligand>
        <name>S-adenosyl-L-methionine</name>
        <dbReference type="ChEBI" id="CHEBI:59789"/>
    </ligand>
</feature>
<evidence type="ECO:0000256" key="2">
    <source>
        <dbReference type="ARBA" id="ARBA00002759"/>
    </source>
</evidence>
<evidence type="ECO:0000256" key="5">
    <source>
        <dbReference type="ARBA" id="ARBA00022691"/>
    </source>
</evidence>
<dbReference type="PROSITE" id="PS50123">
    <property type="entry name" value="CHER"/>
    <property type="match status" value="1"/>
</dbReference>
<dbReference type="eggNOG" id="COG1352">
    <property type="taxonomic scope" value="Bacteria"/>
</dbReference>
<gene>
    <name evidence="9" type="ORF">VISI1226_22010</name>
</gene>
<feature type="binding site" evidence="7">
    <location>
        <position position="114"/>
    </location>
    <ligand>
        <name>S-adenosyl-L-methionine</name>
        <dbReference type="ChEBI" id="CHEBI:59789"/>
    </ligand>
</feature>
<evidence type="ECO:0000256" key="6">
    <source>
        <dbReference type="PIRNR" id="PIRNR000410"/>
    </source>
</evidence>
<dbReference type="EC" id="2.1.1.80" evidence="6"/>
<dbReference type="Gene3D" id="1.10.155.10">
    <property type="entry name" value="Chemotaxis receptor methyltransferase CheR, N-terminal domain"/>
    <property type="match status" value="1"/>
</dbReference>
<dbReference type="PRINTS" id="PR00996">
    <property type="entry name" value="CHERMTFRASE"/>
</dbReference>
<dbReference type="Gene3D" id="3.40.50.150">
    <property type="entry name" value="Vaccinia Virus protein VP39"/>
    <property type="match status" value="1"/>
</dbReference>
<dbReference type="PIRSF" id="PIRSF000410">
    <property type="entry name" value="CheR"/>
    <property type="match status" value="1"/>
</dbReference>
<evidence type="ECO:0000256" key="7">
    <source>
        <dbReference type="PIRSR" id="PIRSR000410-1"/>
    </source>
</evidence>
<dbReference type="SUPFAM" id="SSF47757">
    <property type="entry name" value="Chemotaxis receptor methyltransferase CheR, N-terminal domain"/>
    <property type="match status" value="1"/>
</dbReference>
<evidence type="ECO:0000313" key="10">
    <source>
        <dbReference type="Proteomes" id="UP000006228"/>
    </source>
</evidence>
<dbReference type="Proteomes" id="UP000006228">
    <property type="component" value="Unassembled WGS sequence"/>
</dbReference>
<dbReference type="Pfam" id="PF01739">
    <property type="entry name" value="CheR"/>
    <property type="match status" value="1"/>
</dbReference>
<dbReference type="RefSeq" id="WP_008076676.1">
    <property type="nucleotide sequence ID" value="NZ_AEVT01000059.1"/>
</dbReference>
<dbReference type="InterPro" id="IPR026024">
    <property type="entry name" value="Chemotaxis_MeTrfase_CheR"/>
</dbReference>
<organism evidence="9 10">
    <name type="scientific">Vibrio sinaloensis DSM 21326</name>
    <dbReference type="NCBI Taxonomy" id="945550"/>
    <lineage>
        <taxon>Bacteria</taxon>
        <taxon>Pseudomonadati</taxon>
        <taxon>Pseudomonadota</taxon>
        <taxon>Gammaproteobacteria</taxon>
        <taxon>Vibrionales</taxon>
        <taxon>Vibrionaceae</taxon>
        <taxon>Vibrio</taxon>
        <taxon>Vibrio oreintalis group</taxon>
    </lineage>
</organism>
<evidence type="ECO:0000313" key="9">
    <source>
        <dbReference type="EMBL" id="EGA70290.1"/>
    </source>
</evidence>
<keyword evidence="4 6" id="KW-0808">Transferase</keyword>
<dbReference type="GO" id="GO:0008983">
    <property type="term" value="F:protein-glutamate O-methyltransferase activity"/>
    <property type="evidence" value="ECO:0007669"/>
    <property type="project" value="UniProtKB-EC"/>
</dbReference>
<dbReference type="EMBL" id="AEVT01000059">
    <property type="protein sequence ID" value="EGA70290.1"/>
    <property type="molecule type" value="Genomic_DNA"/>
</dbReference>
<feature type="binding site" evidence="7">
    <location>
        <position position="81"/>
    </location>
    <ligand>
        <name>S-adenosyl-L-methionine</name>
        <dbReference type="ChEBI" id="CHEBI:59789"/>
    </ligand>
</feature>
<evidence type="ECO:0000256" key="1">
    <source>
        <dbReference type="ARBA" id="ARBA00001541"/>
    </source>
</evidence>
<comment type="caution">
    <text evidence="9">The sequence shown here is derived from an EMBL/GenBank/DDBJ whole genome shotgun (WGS) entry which is preliminary data.</text>
</comment>
<dbReference type="InterPro" id="IPR029063">
    <property type="entry name" value="SAM-dependent_MTases_sf"/>
</dbReference>
<dbReference type="GO" id="GO:0032259">
    <property type="term" value="P:methylation"/>
    <property type="evidence" value="ECO:0007669"/>
    <property type="project" value="UniProtKB-KW"/>
</dbReference>
<feature type="binding site" evidence="7">
    <location>
        <position position="137"/>
    </location>
    <ligand>
        <name>S-adenosyl-L-methionine</name>
        <dbReference type="ChEBI" id="CHEBI:59789"/>
    </ligand>
</feature>